<comment type="caution">
    <text evidence="2">The sequence shown here is derived from an EMBL/GenBank/DDBJ whole genome shotgun (WGS) entry which is preliminary data.</text>
</comment>
<dbReference type="Proteomes" id="UP000663828">
    <property type="component" value="Unassembled WGS sequence"/>
</dbReference>
<protein>
    <recommendedName>
        <fullName evidence="4">NHL repeat containing protein-like protein</fullName>
    </recommendedName>
</protein>
<dbReference type="InterPro" id="IPR011042">
    <property type="entry name" value="6-blade_b-propeller_TolB-like"/>
</dbReference>
<evidence type="ECO:0000256" key="1">
    <source>
        <dbReference type="ARBA" id="ARBA00022737"/>
    </source>
</evidence>
<proteinExistence type="predicted"/>
<reference evidence="2" key="1">
    <citation type="submission" date="2021-02" db="EMBL/GenBank/DDBJ databases">
        <authorList>
            <person name="Nowell W R."/>
        </authorList>
    </citation>
    <scope>NUCLEOTIDE SEQUENCE</scope>
</reference>
<organism evidence="2 3">
    <name type="scientific">Adineta ricciae</name>
    <name type="common">Rotifer</name>
    <dbReference type="NCBI Taxonomy" id="249248"/>
    <lineage>
        <taxon>Eukaryota</taxon>
        <taxon>Metazoa</taxon>
        <taxon>Spiralia</taxon>
        <taxon>Gnathifera</taxon>
        <taxon>Rotifera</taxon>
        <taxon>Eurotatoria</taxon>
        <taxon>Bdelloidea</taxon>
        <taxon>Adinetida</taxon>
        <taxon>Adinetidae</taxon>
        <taxon>Adineta</taxon>
    </lineage>
</organism>
<dbReference type="InterPro" id="IPR001258">
    <property type="entry name" value="NHL_repeat"/>
</dbReference>
<dbReference type="Gene3D" id="2.120.10.30">
    <property type="entry name" value="TolB, C-terminal domain"/>
    <property type="match status" value="2"/>
</dbReference>
<name>A0A815MDW2_ADIRI</name>
<dbReference type="SUPFAM" id="SSF101898">
    <property type="entry name" value="NHL repeat"/>
    <property type="match status" value="1"/>
</dbReference>
<dbReference type="EMBL" id="CAJNOR010003533">
    <property type="protein sequence ID" value="CAF1423235.1"/>
    <property type="molecule type" value="Genomic_DNA"/>
</dbReference>
<evidence type="ECO:0008006" key="4">
    <source>
        <dbReference type="Google" id="ProtNLM"/>
    </source>
</evidence>
<evidence type="ECO:0000313" key="3">
    <source>
        <dbReference type="Proteomes" id="UP000663828"/>
    </source>
</evidence>
<gene>
    <name evidence="2" type="ORF">XAT740_LOCUS35347</name>
</gene>
<evidence type="ECO:0000313" key="2">
    <source>
        <dbReference type="EMBL" id="CAF1423235.1"/>
    </source>
</evidence>
<accession>A0A815MDW2</accession>
<dbReference type="AlphaFoldDB" id="A0A815MDW2"/>
<keyword evidence="1" id="KW-0677">Repeat</keyword>
<sequence>MLAKNRLSLSSNSQWNPNGKNLVGLFIDENNTIYISNEQILIFVQGNVSLVGNVSMNWKNTSSLFVTNEEKIYVATFHSSNVNEIEVNSSSSIVNSISRMKFCEQCFDIFIISKSLLHQWDYPSTVAGTGSEGSTSITLRNPRGIFLDENNADLFVVDCGNNRIQKFHLGSFEGETIISNQTFPLNCPSEITLDNQGFCFIGCNQSAGSNPNQLNSPPNLQFDSFGILFVVDQQNHRIQRFD</sequence>
<dbReference type="Pfam" id="PF01436">
    <property type="entry name" value="NHL"/>
    <property type="match status" value="1"/>
</dbReference>
<keyword evidence="3" id="KW-1185">Reference proteome</keyword>